<dbReference type="EMBL" id="JAWDGP010006539">
    <property type="protein sequence ID" value="KAK3739355.1"/>
    <property type="molecule type" value="Genomic_DNA"/>
</dbReference>
<sequence>MDTQGYPRQLMTMMQERIFSRSGKCHSTIKKIAISVAGKLSQMTVTVSFTIALTVAEYVLKQEPSVVSINNYAFGLYIVHVPGNSVK</sequence>
<evidence type="ECO:0000313" key="1">
    <source>
        <dbReference type="EMBL" id="KAK3739355.1"/>
    </source>
</evidence>
<organism evidence="1 2">
    <name type="scientific">Elysia crispata</name>
    <name type="common">lettuce slug</name>
    <dbReference type="NCBI Taxonomy" id="231223"/>
    <lineage>
        <taxon>Eukaryota</taxon>
        <taxon>Metazoa</taxon>
        <taxon>Spiralia</taxon>
        <taxon>Lophotrochozoa</taxon>
        <taxon>Mollusca</taxon>
        <taxon>Gastropoda</taxon>
        <taxon>Heterobranchia</taxon>
        <taxon>Euthyneura</taxon>
        <taxon>Panpulmonata</taxon>
        <taxon>Sacoglossa</taxon>
        <taxon>Placobranchoidea</taxon>
        <taxon>Plakobranchidae</taxon>
        <taxon>Elysia</taxon>
    </lineage>
</organism>
<dbReference type="Proteomes" id="UP001283361">
    <property type="component" value="Unassembled WGS sequence"/>
</dbReference>
<proteinExistence type="predicted"/>
<gene>
    <name evidence="1" type="ORF">RRG08_041675</name>
</gene>
<evidence type="ECO:0000313" key="2">
    <source>
        <dbReference type="Proteomes" id="UP001283361"/>
    </source>
</evidence>
<name>A0AAE0YC55_9GAST</name>
<dbReference type="AlphaFoldDB" id="A0AAE0YC55"/>
<comment type="caution">
    <text evidence="1">The sequence shown here is derived from an EMBL/GenBank/DDBJ whole genome shotgun (WGS) entry which is preliminary data.</text>
</comment>
<reference evidence="1" key="1">
    <citation type="journal article" date="2023" name="G3 (Bethesda)">
        <title>A reference genome for the long-term kleptoplast-retaining sea slug Elysia crispata morphotype clarki.</title>
        <authorList>
            <person name="Eastman K.E."/>
            <person name="Pendleton A.L."/>
            <person name="Shaikh M.A."/>
            <person name="Suttiyut T."/>
            <person name="Ogas R."/>
            <person name="Tomko P."/>
            <person name="Gavelis G."/>
            <person name="Widhalm J.R."/>
            <person name="Wisecaver J.H."/>
        </authorList>
    </citation>
    <scope>NUCLEOTIDE SEQUENCE</scope>
    <source>
        <strain evidence="1">ECLA1</strain>
    </source>
</reference>
<accession>A0AAE0YC55</accession>
<keyword evidence="2" id="KW-1185">Reference proteome</keyword>
<protein>
    <submittedName>
        <fullName evidence="1">Uncharacterized protein</fullName>
    </submittedName>
</protein>